<feature type="region of interest" description="Disordered" evidence="2">
    <location>
        <begin position="1580"/>
        <end position="1606"/>
    </location>
</feature>
<dbReference type="STRING" id="34691.A0A182XKQ4"/>
<dbReference type="InterPro" id="IPR019384">
    <property type="entry name" value="FHIP"/>
</dbReference>
<comment type="similarity">
    <text evidence="1">Belongs to the FHIP family.</text>
</comment>
<feature type="compositionally biased region" description="Low complexity" evidence="2">
    <location>
        <begin position="665"/>
        <end position="674"/>
    </location>
</feature>
<sequence length="2032" mass="223544">MRKATNYRSQSHDDVLGVVTHLDHMVTLLLVELHHCNKLSLPGQPTPPAPCLEHLLSENLLDKLYEWGIKTGRYANAVRLEQLKLYEQLVSHSRHQLLVHEPFLRPLLKLLASSQNEIYPPDVEKRLVILLNQLCVVLMQNVHLLDLFFFSTTQTQQSHHASNGGHTNFIIFSLLIPYVHREGSLGHQARDALLLCMALSQKNSNVGTYIATYSSICPVLVTGLGGLYSRLPNQIEIKTVDWYRITTDDVTEMPELTLFMNSLEFCNAVVQVAHTMIRQQLLDFLYQGFLVPVLGPAILQTNVESQVSAMAYFDLIVRSITEPGLIQIVIRFLLDEEKFDGQRILDVLVERLNSNDSRLCMVTLSLFDSLLSLNCEDIMLELMLKYLLHCKHVPISHRYKINRVDPYTQAVEYFLNITPDIMKKVNSVLSINNGGLASNGASSAAAGQPAVVATALGNHRTLTERGGSSSANLNVSKTIGANWNHYGLNTTTGETLLANYQAYLLDARNRIVQCKHACDQWNNVYRYQKLSKANFTGAPDVAANGGGGVGSSGQNSLVNPEDMRALKVQMIKDFLREFSIDSGIGECGDSLQQQQQQQQNHHHTSVTGTSSSASSAIMFGGGSIGTSSGKQLDSLQSIGDSSGYESLNVFSQTSNDLVAPGTMPQEPQLKQQQQRIDAWKVSSVREEPIGDLDLSEDLFAQGTVSLGPFLTAIWGKLQTFTSNCLYVNLHLTGLITHLALFPLPLLHSILLRPDIPTTSDTPSFHQVLKILKQQIDAELPDTDESLEIVDMARSFLVDREFRLVNMRKTAIESAASGKLLNGGGSSMTSSLSQTTPMQLTPSSSYDPFKRQDGKRKSISNSFSNIFRRPGSVVGSFALDRSTQHQHQSVSSVTPPSGLLIGSSRRESREAETQFMSIDTSSLQAGGSNAAGGHLVSNGANGNDLLHPLHPHSLEHGLTSYSVGSERQLNLAIGAVLLDEWLRELSAVTQEQCIMMLSEQNYRSQSHDDVLGVVTHLDHMVTLLLVELHHCNKLSLPGQPTPPAPCLEHLLSENLLDKLYEWGIKTGRYANAVRLEQLKLYEQLVSHSRHQLLVHEPFLRPLLKLLASSQNEIYPPDVEKRLVILLNQLCVVLMQNVHLLDLFFFSTTQTQQSHHASNGGHTNFIIFSLLIPYVHREGSLGHQARDALLLCMALSQKNSNVGTYIATYSSICPVLVTGLGGLYSRLPNQIEIKTVDWYRITTDDVTEMPELTLFMNSLEFCNAVVQVAHTMIRQQLLDFLYQGFLVPVLGPAILQTNVESQVSAMAYFDLIVRSITEPGLIQIVIRFLLDEEKFDGQRILDVLVERLNSNDSRLCMVTLSLFDSLLSLNCEDIMLELMLKYLLHCKHVPISHRYKINRVDPYTQAVEYFLNITPDIMKKVNSVLSINNGGLASNGASSAAAGQAAVVATALGNHRTLTERGGSSSANLNVSKTIGANWNHYGLNTTTGETLLANYQAYLLDARNRIVQCKHACDQWNNVYRYQKLSKANFTGAPNVAANGGGGVGSSGQNSLVNPEDVRALKVQMIKDFLREFSIDSGIGECGDSLQQQQQQQQNHHHTSVTGTSSSASSAIMFGGGSIGTSSGKQLDSLQSIGDSSGYESLNVFSQTSNDLVAPGTMPQEPQLKQQQQRIDAWKVSSVREEPIGDLDLSEDLFAQGTVSLGPFLTAIWGKLQTFTSNCLYVNLHLTGLITHLALFPLPLLHSILLRPDIPTTSDTPSFHQVLKILKQQIDAELPDTDESLEIVDMARSFLVDREFRLVNMRKTAIESAASGKLLNGGGSSMTSSLSQTTPMQLTPSSSYDPFKRQDGKRKSISNSFSNIFRRPGSVGSSNGNGLNHSPNGRQQPQSYTPASMNVPSPVGQQQHQHQSVSSVTPPSGLLIGSSRRESREAETQFMSIDTSSLQAGGSNAAGGHLVSNGANGNDLLHPLHPHSLEHGLTSYNVGCKRQLNLAIGAVLLDEWLRELSAVTQEQCIMMLSEQVQQQQQQPPARTAS</sequence>
<accession>A0A182XKQ4</accession>
<evidence type="ECO:0000256" key="1">
    <source>
        <dbReference type="ARBA" id="ARBA00024336"/>
    </source>
</evidence>
<feature type="compositionally biased region" description="Low complexity" evidence="2">
    <location>
        <begin position="1659"/>
        <end position="1668"/>
    </location>
</feature>
<feature type="compositionally biased region" description="Low complexity" evidence="2">
    <location>
        <begin position="592"/>
        <end position="612"/>
    </location>
</feature>
<dbReference type="PANTHER" id="PTHR21705">
    <property type="entry name" value="RAI16 PROTEIN-RELATED"/>
    <property type="match status" value="1"/>
</dbReference>
<feature type="compositionally biased region" description="Low complexity" evidence="2">
    <location>
        <begin position="1864"/>
        <end position="1880"/>
    </location>
</feature>
<feature type="region of interest" description="Disordered" evidence="2">
    <location>
        <begin position="655"/>
        <end position="674"/>
    </location>
</feature>
<feature type="domain" description="FHF complex subunit HOOK-interacting protein C-terminal" evidence="3">
    <location>
        <begin position="1701"/>
        <end position="1792"/>
    </location>
</feature>
<feature type="region of interest" description="Disordered" evidence="2">
    <location>
        <begin position="817"/>
        <end position="856"/>
    </location>
</feature>
<feature type="compositionally biased region" description="Low complexity" evidence="2">
    <location>
        <begin position="1586"/>
        <end position="1606"/>
    </location>
</feature>
<feature type="compositionally biased region" description="Polar residues" evidence="2">
    <location>
        <begin position="1820"/>
        <end position="1839"/>
    </location>
</feature>
<dbReference type="PANTHER" id="PTHR21705:SF11">
    <property type="entry name" value="FHIP FAMILY PROTEIN CG3558"/>
    <property type="match status" value="1"/>
</dbReference>
<dbReference type="InterPro" id="IPR045669">
    <property type="entry name" value="FHIP_C"/>
</dbReference>
<reference evidence="4" key="1">
    <citation type="submission" date="2020-05" db="UniProtKB">
        <authorList>
            <consortium name="EnsemblMetazoa"/>
        </authorList>
    </citation>
    <scope>IDENTIFICATION</scope>
    <source>
        <strain evidence="4">SANGQUA</strain>
    </source>
</reference>
<feature type="compositionally biased region" description="Polar residues" evidence="2">
    <location>
        <begin position="826"/>
        <end position="845"/>
    </location>
</feature>
<feature type="region of interest" description="Disordered" evidence="2">
    <location>
        <begin position="1649"/>
        <end position="1668"/>
    </location>
</feature>
<dbReference type="InterPro" id="IPR045668">
    <property type="entry name" value="FHIP_KELAA_motif"/>
</dbReference>
<evidence type="ECO:0000256" key="2">
    <source>
        <dbReference type="SAM" id="MobiDB-lite"/>
    </source>
</evidence>
<feature type="region of interest" description="Disordered" evidence="2">
    <location>
        <begin position="883"/>
        <end position="913"/>
    </location>
</feature>
<evidence type="ECO:0000313" key="4">
    <source>
        <dbReference type="EnsemblMetazoa" id="AQUA010443-PA"/>
    </source>
</evidence>
<dbReference type="EnsemblMetazoa" id="AQUA010443-RA">
    <property type="protein sequence ID" value="AQUA010443-PA"/>
    <property type="gene ID" value="AQUA010443"/>
</dbReference>
<feature type="compositionally biased region" description="Low complexity" evidence="2">
    <location>
        <begin position="884"/>
        <end position="893"/>
    </location>
</feature>
<name>A0A182XKQ4_ANOQN</name>
<dbReference type="VEuPathDB" id="VectorBase:AQUA010443"/>
<dbReference type="Proteomes" id="UP000076407">
    <property type="component" value="Unassembled WGS sequence"/>
</dbReference>
<dbReference type="Pfam" id="PF10257">
    <property type="entry name" value="RAI16-like"/>
    <property type="match status" value="2"/>
</dbReference>
<dbReference type="Pfam" id="PF19314">
    <property type="entry name" value="DUF5917"/>
    <property type="match status" value="2"/>
</dbReference>
<proteinExistence type="inferred from homology"/>
<organism evidence="4 5">
    <name type="scientific">Anopheles quadriannulatus</name>
    <name type="common">Mosquito</name>
    <dbReference type="NCBI Taxonomy" id="34691"/>
    <lineage>
        <taxon>Eukaryota</taxon>
        <taxon>Metazoa</taxon>
        <taxon>Ecdysozoa</taxon>
        <taxon>Arthropoda</taxon>
        <taxon>Hexapoda</taxon>
        <taxon>Insecta</taxon>
        <taxon>Pterygota</taxon>
        <taxon>Neoptera</taxon>
        <taxon>Endopterygota</taxon>
        <taxon>Diptera</taxon>
        <taxon>Nematocera</taxon>
        <taxon>Culicoidea</taxon>
        <taxon>Culicidae</taxon>
        <taxon>Anophelinae</taxon>
        <taxon>Anopheles</taxon>
    </lineage>
</organism>
<feature type="compositionally biased region" description="Polar residues" evidence="2">
    <location>
        <begin position="1881"/>
        <end position="1893"/>
    </location>
</feature>
<evidence type="ECO:0000259" key="3">
    <source>
        <dbReference type="Pfam" id="PF19314"/>
    </source>
</evidence>
<feature type="compositionally biased region" description="Low complexity" evidence="2">
    <location>
        <begin position="1894"/>
        <end position="1911"/>
    </location>
</feature>
<feature type="region of interest" description="Disordered" evidence="2">
    <location>
        <begin position="586"/>
        <end position="612"/>
    </location>
</feature>
<feature type="domain" description="FHF complex subunit HOOK-interacting protein C-terminal" evidence="3">
    <location>
        <begin position="707"/>
        <end position="798"/>
    </location>
</feature>
<keyword evidence="5" id="KW-1185">Reference proteome</keyword>
<evidence type="ECO:0000313" key="5">
    <source>
        <dbReference type="Proteomes" id="UP000076407"/>
    </source>
</evidence>
<feature type="region of interest" description="Disordered" evidence="2">
    <location>
        <begin position="1811"/>
        <end position="1932"/>
    </location>
</feature>
<dbReference type="Pfam" id="PF19311">
    <property type="entry name" value="KELAA"/>
    <property type="match status" value="2"/>
</dbReference>
<protein>
    <recommendedName>
        <fullName evidence="3">FHF complex subunit HOOK-interacting protein C-terminal domain-containing protein</fullName>
    </recommendedName>
</protein>